<keyword evidence="8 9" id="KW-0472">Membrane</keyword>
<dbReference type="GO" id="GO:0005886">
    <property type="term" value="C:plasma membrane"/>
    <property type="evidence" value="ECO:0007669"/>
    <property type="project" value="UniProtKB-SubCell"/>
</dbReference>
<feature type="transmembrane region" description="Helical" evidence="9">
    <location>
        <begin position="255"/>
        <end position="274"/>
    </location>
</feature>
<feature type="transmembrane region" description="Helical" evidence="9">
    <location>
        <begin position="91"/>
        <end position="112"/>
    </location>
</feature>
<evidence type="ECO:0000256" key="6">
    <source>
        <dbReference type="ARBA" id="ARBA00022692"/>
    </source>
</evidence>
<dbReference type="InterPro" id="IPR013853">
    <property type="entry name" value="EIIC-GAT"/>
</dbReference>
<dbReference type="PANTHER" id="PTHR37324">
    <property type="entry name" value="PTS SYSTEM GALACTITOL-SPECIFIC EIIC COMPONENT"/>
    <property type="match status" value="1"/>
</dbReference>
<protein>
    <recommendedName>
        <fullName evidence="10">PTS EIIC type-2 domain-containing protein</fullName>
    </recommendedName>
</protein>
<dbReference type="Pfam" id="PF03611">
    <property type="entry name" value="EIIC-GAT"/>
    <property type="match status" value="1"/>
</dbReference>
<evidence type="ECO:0000256" key="9">
    <source>
        <dbReference type="SAM" id="Phobius"/>
    </source>
</evidence>
<feature type="domain" description="PTS EIIC type-2" evidence="10">
    <location>
        <begin position="8"/>
        <end position="429"/>
    </location>
</feature>
<feature type="transmembrane region" description="Helical" evidence="9">
    <location>
        <begin position="43"/>
        <end position="71"/>
    </location>
</feature>
<name>A0A212JCI9_9FIRM</name>
<feature type="transmembrane region" description="Helical" evidence="9">
    <location>
        <begin position="228"/>
        <end position="248"/>
    </location>
</feature>
<keyword evidence="4" id="KW-0762">Sugar transport</keyword>
<proteinExistence type="predicted"/>
<feature type="transmembrane region" description="Helical" evidence="9">
    <location>
        <begin position="152"/>
        <end position="170"/>
    </location>
</feature>
<evidence type="ECO:0000256" key="1">
    <source>
        <dbReference type="ARBA" id="ARBA00004651"/>
    </source>
</evidence>
<feature type="transmembrane region" description="Helical" evidence="9">
    <location>
        <begin position="6"/>
        <end position="31"/>
    </location>
</feature>
<evidence type="ECO:0000256" key="5">
    <source>
        <dbReference type="ARBA" id="ARBA00022683"/>
    </source>
</evidence>
<dbReference type="GO" id="GO:0009401">
    <property type="term" value="P:phosphoenolpyruvate-dependent sugar phosphotransferase system"/>
    <property type="evidence" value="ECO:0007669"/>
    <property type="project" value="UniProtKB-KW"/>
</dbReference>
<dbReference type="InterPro" id="IPR013014">
    <property type="entry name" value="PTS_EIIC_2"/>
</dbReference>
<keyword evidence="6 9" id="KW-0812">Transmembrane</keyword>
<sequence>MGTLSSIVQSILGVGAVALLPLMILILGLIFRMKFLQALKSGLLVGIGFQGLKLVVSFLVATLSPVLNFWASGDAGFTIVDVGWETLSAAAWSQSFAGLMVPLGLLLNFILIRVKATKTLNVDVWNYWHLIKSAAILSFVLTAVGLSGTGNYVVSVLFGLLLSVMICIVGDKIAPAWQGYFGLEGTTCTTVLQLGTTLPIAWAVNWLLDRIPGVKKINISYDTLNEKIGAFSDPTIIAFILGIFLSLITKQTLAGTIQIAVGLAAVITLTPRMVKLFMEGISPLSTAARNYMITRLGEDAEFNIGVDIALGVGDQSSITASTLMIPISVLLAFILPWNQFFPLAFLGSSLAYAMATVSLVSKGNLFRSLIIGTVYMIFTYFAFNFTATLCTQFVVSAGVMEIQEGVRVTAGGMNNFIELIMAMFGKLVG</sequence>
<evidence type="ECO:0000256" key="2">
    <source>
        <dbReference type="ARBA" id="ARBA00022448"/>
    </source>
</evidence>
<dbReference type="PIRSF" id="PIRSF006304">
    <property type="entry name" value="GatC"/>
    <property type="match status" value="1"/>
</dbReference>
<evidence type="ECO:0000256" key="3">
    <source>
        <dbReference type="ARBA" id="ARBA00022475"/>
    </source>
</evidence>
<keyword evidence="5" id="KW-0598">Phosphotransferase system</keyword>
<feature type="transmembrane region" description="Helical" evidence="9">
    <location>
        <begin position="124"/>
        <end position="146"/>
    </location>
</feature>
<dbReference type="InterPro" id="IPR004703">
    <property type="entry name" value="PTS_sugar-sp_permease"/>
</dbReference>
<comment type="subcellular location">
    <subcellularLocation>
        <location evidence="1">Cell membrane</location>
        <topology evidence="1">Multi-pass membrane protein</topology>
    </subcellularLocation>
</comment>
<gene>
    <name evidence="11" type="ORF">KL86CLO1_10868</name>
</gene>
<evidence type="ECO:0000259" key="10">
    <source>
        <dbReference type="PROSITE" id="PS51104"/>
    </source>
</evidence>
<organism evidence="11">
    <name type="scientific">uncultured Eubacteriales bacterium</name>
    <dbReference type="NCBI Taxonomy" id="172733"/>
    <lineage>
        <taxon>Bacteria</taxon>
        <taxon>Bacillati</taxon>
        <taxon>Bacillota</taxon>
        <taxon>Clostridia</taxon>
        <taxon>Eubacteriales</taxon>
        <taxon>environmental samples</taxon>
    </lineage>
</organism>
<evidence type="ECO:0000313" key="11">
    <source>
        <dbReference type="EMBL" id="SBV97119.1"/>
    </source>
</evidence>
<dbReference type="EMBL" id="FLUN01000001">
    <property type="protein sequence ID" value="SBV97119.1"/>
    <property type="molecule type" value="Genomic_DNA"/>
</dbReference>
<dbReference type="PANTHER" id="PTHR37324:SF2">
    <property type="entry name" value="PTS SYSTEM GALACTITOL-SPECIFIC EIIC COMPONENT"/>
    <property type="match status" value="1"/>
</dbReference>
<feature type="transmembrane region" description="Helical" evidence="9">
    <location>
        <begin position="191"/>
        <end position="208"/>
    </location>
</feature>
<keyword evidence="7 9" id="KW-1133">Transmembrane helix</keyword>
<reference evidence="11" key="1">
    <citation type="submission" date="2016-04" db="EMBL/GenBank/DDBJ databases">
        <authorList>
            <person name="Evans L.H."/>
            <person name="Alamgir A."/>
            <person name="Owens N."/>
            <person name="Weber N.D."/>
            <person name="Virtaneva K."/>
            <person name="Barbian K."/>
            <person name="Babar A."/>
            <person name="Rosenke K."/>
        </authorList>
    </citation>
    <scope>NUCLEOTIDE SEQUENCE</scope>
    <source>
        <strain evidence="11">86</strain>
    </source>
</reference>
<feature type="transmembrane region" description="Helical" evidence="9">
    <location>
        <begin position="365"/>
        <end position="383"/>
    </location>
</feature>
<keyword evidence="3" id="KW-1003">Cell membrane</keyword>
<dbReference type="AlphaFoldDB" id="A0A212JCI9"/>
<keyword evidence="2" id="KW-0813">Transport</keyword>
<evidence type="ECO:0000256" key="8">
    <source>
        <dbReference type="ARBA" id="ARBA00023136"/>
    </source>
</evidence>
<evidence type="ECO:0000256" key="7">
    <source>
        <dbReference type="ARBA" id="ARBA00022989"/>
    </source>
</evidence>
<evidence type="ECO:0000256" key="4">
    <source>
        <dbReference type="ARBA" id="ARBA00022597"/>
    </source>
</evidence>
<accession>A0A212JCI9</accession>
<dbReference type="GO" id="GO:0015577">
    <property type="term" value="F:galactitol transmembrane transporter activity"/>
    <property type="evidence" value="ECO:0007669"/>
    <property type="project" value="InterPro"/>
</dbReference>
<dbReference type="PROSITE" id="PS51104">
    <property type="entry name" value="PTS_EIIC_TYPE_2"/>
    <property type="match status" value="1"/>
</dbReference>
<feature type="transmembrane region" description="Helical" evidence="9">
    <location>
        <begin position="340"/>
        <end position="359"/>
    </location>
</feature>